<comment type="cofactor">
    <cofactor evidence="1">
        <name>L-ascorbate</name>
        <dbReference type="ChEBI" id="CHEBI:38290"/>
    </cofactor>
</comment>
<proteinExistence type="predicted"/>
<dbReference type="Proteomes" id="UP000315949">
    <property type="component" value="Unassembled WGS sequence"/>
</dbReference>
<evidence type="ECO:0000313" key="5">
    <source>
        <dbReference type="EMBL" id="TWT20914.1"/>
    </source>
</evidence>
<accession>A0A5C5U4M9</accession>
<dbReference type="GO" id="GO:0031543">
    <property type="term" value="F:peptidyl-proline dioxygenase activity"/>
    <property type="evidence" value="ECO:0007669"/>
    <property type="project" value="TreeGrafter"/>
</dbReference>
<comment type="caution">
    <text evidence="5">The sequence shown here is derived from an EMBL/GenBank/DDBJ whole genome shotgun (WGS) entry which is preliminary data.</text>
</comment>
<dbReference type="EMBL" id="VOHE01000002">
    <property type="protein sequence ID" value="TWT20914.1"/>
    <property type="molecule type" value="Genomic_DNA"/>
</dbReference>
<organism evidence="5 6">
    <name type="scientific">Luteimonas wenzhouensis</name>
    <dbReference type="NCBI Taxonomy" id="2599615"/>
    <lineage>
        <taxon>Bacteria</taxon>
        <taxon>Pseudomonadati</taxon>
        <taxon>Pseudomonadota</taxon>
        <taxon>Gammaproteobacteria</taxon>
        <taxon>Lysobacterales</taxon>
        <taxon>Lysobacteraceae</taxon>
        <taxon>Luteimonas</taxon>
    </lineage>
</organism>
<dbReference type="InterPro" id="IPR051842">
    <property type="entry name" value="uS12_prolyl_hydroxylase"/>
</dbReference>
<protein>
    <submittedName>
        <fullName evidence="5">2OG-Fe(II) oxygenase</fullName>
    </submittedName>
</protein>
<dbReference type="OrthoDB" id="9783171at2"/>
<evidence type="ECO:0000256" key="3">
    <source>
        <dbReference type="ARBA" id="ARBA00023002"/>
    </source>
</evidence>
<dbReference type="PANTHER" id="PTHR12117">
    <property type="entry name" value="HISTONE ACETYLTRANSFERASE COMPLEX"/>
    <property type="match status" value="1"/>
</dbReference>
<dbReference type="Gene3D" id="2.60.120.620">
    <property type="entry name" value="q2cbj1_9rhob like domain"/>
    <property type="match status" value="1"/>
</dbReference>
<keyword evidence="2" id="KW-0223">Dioxygenase</keyword>
<name>A0A5C5U4M9_9GAMM</name>
<evidence type="ECO:0000256" key="1">
    <source>
        <dbReference type="ARBA" id="ARBA00001961"/>
    </source>
</evidence>
<dbReference type="InterPro" id="IPR006620">
    <property type="entry name" value="Pro_4_hyd_alph"/>
</dbReference>
<keyword evidence="6" id="KW-1185">Reference proteome</keyword>
<sequence length="246" mass="27362">MTTSPGSAGPGLYLGPRLDLAQLSSEFSNRGHVVIPRFLDDAFAARLYERLLSWSEWALVTRIQGEHRTFDAAGMDALDPARRAAFDELVAAEARNGFQYLYERYPLFDHGRAGRLTDPVLAEAFAMLGHDSFLDFAREVTGVPQIRLADGQVTRYRRGHFLTLHDDHAEEMQRVAAYVLNLTPEWAADFGGQLQFADAQGRVQSVVTPSFNTLTVFAVPSPHLVSSVAPFVDRGRYAITGWFRTG</sequence>
<gene>
    <name evidence="5" type="ORF">FQY79_06370</name>
</gene>
<evidence type="ECO:0000313" key="6">
    <source>
        <dbReference type="Proteomes" id="UP000315949"/>
    </source>
</evidence>
<dbReference type="AlphaFoldDB" id="A0A5C5U4M9"/>
<keyword evidence="3" id="KW-0560">Oxidoreductase</keyword>
<dbReference type="PANTHER" id="PTHR12117:SF0">
    <property type="entry name" value="PROLYL 3-HYDROXYLASE OGFOD1"/>
    <property type="match status" value="1"/>
</dbReference>
<dbReference type="Pfam" id="PF13661">
    <property type="entry name" value="2OG-FeII_Oxy_4"/>
    <property type="match status" value="1"/>
</dbReference>
<dbReference type="GO" id="GO:0005506">
    <property type="term" value="F:iron ion binding"/>
    <property type="evidence" value="ECO:0007669"/>
    <property type="project" value="InterPro"/>
</dbReference>
<evidence type="ECO:0000256" key="2">
    <source>
        <dbReference type="ARBA" id="ARBA00022964"/>
    </source>
</evidence>
<dbReference type="GO" id="GO:0031418">
    <property type="term" value="F:L-ascorbic acid binding"/>
    <property type="evidence" value="ECO:0007669"/>
    <property type="project" value="InterPro"/>
</dbReference>
<dbReference type="RefSeq" id="WP_146311795.1">
    <property type="nucleotide sequence ID" value="NZ_VOHE01000002.1"/>
</dbReference>
<dbReference type="InterPro" id="IPR039558">
    <property type="entry name" value="TPA1/OFD1_N"/>
</dbReference>
<feature type="domain" description="Prolyl 4-hydroxylase alpha subunit" evidence="4">
    <location>
        <begin position="30"/>
        <end position="244"/>
    </location>
</feature>
<evidence type="ECO:0000259" key="4">
    <source>
        <dbReference type="SMART" id="SM00702"/>
    </source>
</evidence>
<dbReference type="SMART" id="SM00702">
    <property type="entry name" value="P4Hc"/>
    <property type="match status" value="1"/>
</dbReference>
<dbReference type="GO" id="GO:0006449">
    <property type="term" value="P:regulation of translational termination"/>
    <property type="evidence" value="ECO:0007669"/>
    <property type="project" value="TreeGrafter"/>
</dbReference>
<reference evidence="5 6" key="1">
    <citation type="submission" date="2019-07" db="EMBL/GenBank/DDBJ databases">
        <title>Luteimonas sp. YD-1 nov., isolated from acidic soil.</title>
        <authorList>
            <person name="Zhou J."/>
        </authorList>
    </citation>
    <scope>NUCLEOTIDE SEQUENCE [LARGE SCALE GENOMIC DNA]</scope>
    <source>
        <strain evidence="5 6">YD-1</strain>
    </source>
</reference>
<dbReference type="GO" id="GO:0005737">
    <property type="term" value="C:cytoplasm"/>
    <property type="evidence" value="ECO:0007669"/>
    <property type="project" value="TreeGrafter"/>
</dbReference>